<dbReference type="Gene3D" id="3.40.50.300">
    <property type="entry name" value="P-loop containing nucleotide triphosphate hydrolases"/>
    <property type="match status" value="1"/>
</dbReference>
<dbReference type="SMART" id="SM00382">
    <property type="entry name" value="AAA"/>
    <property type="match status" value="1"/>
</dbReference>
<evidence type="ECO:0000256" key="5">
    <source>
        <dbReference type="ARBA" id="ARBA00022989"/>
    </source>
</evidence>
<dbReference type="Pfam" id="PF00005">
    <property type="entry name" value="ABC_tran"/>
    <property type="match status" value="1"/>
</dbReference>
<dbReference type="PROSITE" id="PS50929">
    <property type="entry name" value="ABC_TM1F"/>
    <property type="match status" value="1"/>
</dbReference>
<evidence type="ECO:0000259" key="8">
    <source>
        <dbReference type="PROSITE" id="PS50893"/>
    </source>
</evidence>
<dbReference type="PROSITE" id="PS50893">
    <property type="entry name" value="ABC_TRANSPORTER_2"/>
    <property type="match status" value="1"/>
</dbReference>
<proteinExistence type="predicted"/>
<keyword evidence="5 7" id="KW-1133">Transmembrane helix</keyword>
<dbReference type="SUPFAM" id="SSF52540">
    <property type="entry name" value="P-loop containing nucleoside triphosphate hydrolases"/>
    <property type="match status" value="1"/>
</dbReference>
<dbReference type="InterPro" id="IPR039421">
    <property type="entry name" value="Type_1_exporter"/>
</dbReference>
<evidence type="ECO:0000256" key="3">
    <source>
        <dbReference type="ARBA" id="ARBA00022741"/>
    </source>
</evidence>
<name>A0ABW5XDK9_9MICO</name>
<feature type="domain" description="ABC transmembrane type-1" evidence="9">
    <location>
        <begin position="42"/>
        <end position="327"/>
    </location>
</feature>
<keyword evidence="3" id="KW-0547">Nucleotide-binding</keyword>
<keyword evidence="4 10" id="KW-0067">ATP-binding</keyword>
<sequence>MTGSSKAFLGENETYALPGGQLRKSLAMVGRSLKAEPKIYTLAICSSALFGALTVGISRVIGWLTGDYIIPILEGSRNVRDIWIGALVLFLIVLGLAVSVAGRRIFAAYGTYGLQGHHRRALSHKFTTLAPSWHKQHSTGELLSNVSSDAEAATTVFNPMPYMLGSVVMFIVSGIMLVLVDPWLALAAFVILPIMIIANLFFQNYMTPAVTLSQELRGEVSNVAHESFEGATLVKALGSRDEEVRRFTRSTTALQNANARVGLIRAVFDPVIDALPSIGTLLVIAVGIMRLQSGDVTAGDVVTASYLLTLLSVPARSFGWVLADMPRSVVGYSRVADVVDLRSSLTPGNGVRTSGESSVRFDNVTYSVADEDQSVEIARGVSFTAPTGQTTVLMGRTGSGKTSLVSMIARLWDPTSGRVLIGQDDVRTLTRQELSDSVAFVSQGSFVFEDTVRANVTLTDLDDPRFGDEDVWEALRVAQLEVFVRDLPDGLDTRLGEQGSNLSGGQRQRLAIARAVIRKPSVLVLDDATSALDPQVEQAILAGIARSGATTVVMVAYRAATAILADRIVFLEDGRITGEGTHEQLLAALPTYADVVNAYDQEEIDG</sequence>
<reference evidence="11" key="1">
    <citation type="journal article" date="2019" name="Int. J. Syst. Evol. Microbiol.">
        <title>The Global Catalogue of Microorganisms (GCM) 10K type strain sequencing project: providing services to taxonomists for standard genome sequencing and annotation.</title>
        <authorList>
            <consortium name="The Broad Institute Genomics Platform"/>
            <consortium name="The Broad Institute Genome Sequencing Center for Infectious Disease"/>
            <person name="Wu L."/>
            <person name="Ma J."/>
        </authorList>
    </citation>
    <scope>NUCLEOTIDE SEQUENCE [LARGE SCALE GENOMIC DNA]</scope>
    <source>
        <strain evidence="11">KCTC 33576</strain>
    </source>
</reference>
<evidence type="ECO:0000313" key="10">
    <source>
        <dbReference type="EMBL" id="MFD2839489.1"/>
    </source>
</evidence>
<evidence type="ECO:0000256" key="6">
    <source>
        <dbReference type="ARBA" id="ARBA00023136"/>
    </source>
</evidence>
<dbReference type="EMBL" id="JBHUOP010000001">
    <property type="protein sequence ID" value="MFD2839489.1"/>
    <property type="molecule type" value="Genomic_DNA"/>
</dbReference>
<feature type="transmembrane region" description="Helical" evidence="7">
    <location>
        <begin position="185"/>
        <end position="202"/>
    </location>
</feature>
<dbReference type="Proteomes" id="UP001597391">
    <property type="component" value="Unassembled WGS sequence"/>
</dbReference>
<dbReference type="SUPFAM" id="SSF90123">
    <property type="entry name" value="ABC transporter transmembrane region"/>
    <property type="match status" value="1"/>
</dbReference>
<dbReference type="InterPro" id="IPR011527">
    <property type="entry name" value="ABC1_TM_dom"/>
</dbReference>
<organism evidence="10 11">
    <name type="scientific">Populibacterium corticicola</name>
    <dbReference type="NCBI Taxonomy" id="1812826"/>
    <lineage>
        <taxon>Bacteria</taxon>
        <taxon>Bacillati</taxon>
        <taxon>Actinomycetota</taxon>
        <taxon>Actinomycetes</taxon>
        <taxon>Micrococcales</taxon>
        <taxon>Jonesiaceae</taxon>
        <taxon>Populibacterium</taxon>
    </lineage>
</organism>
<evidence type="ECO:0000256" key="1">
    <source>
        <dbReference type="ARBA" id="ARBA00004651"/>
    </source>
</evidence>
<evidence type="ECO:0000256" key="4">
    <source>
        <dbReference type="ARBA" id="ARBA00022840"/>
    </source>
</evidence>
<evidence type="ECO:0000256" key="7">
    <source>
        <dbReference type="SAM" id="Phobius"/>
    </source>
</evidence>
<dbReference type="GO" id="GO:0005524">
    <property type="term" value="F:ATP binding"/>
    <property type="evidence" value="ECO:0007669"/>
    <property type="project" value="UniProtKB-KW"/>
</dbReference>
<dbReference type="PROSITE" id="PS00211">
    <property type="entry name" value="ABC_TRANSPORTER_1"/>
    <property type="match status" value="1"/>
</dbReference>
<dbReference type="Pfam" id="PF00664">
    <property type="entry name" value="ABC_membrane"/>
    <property type="match status" value="1"/>
</dbReference>
<dbReference type="InterPro" id="IPR036640">
    <property type="entry name" value="ABC1_TM_sf"/>
</dbReference>
<comment type="caution">
    <text evidence="10">The sequence shown here is derived from an EMBL/GenBank/DDBJ whole genome shotgun (WGS) entry which is preliminary data.</text>
</comment>
<keyword evidence="11" id="KW-1185">Reference proteome</keyword>
<dbReference type="InterPro" id="IPR003593">
    <property type="entry name" value="AAA+_ATPase"/>
</dbReference>
<evidence type="ECO:0000256" key="2">
    <source>
        <dbReference type="ARBA" id="ARBA00022692"/>
    </source>
</evidence>
<dbReference type="PANTHER" id="PTHR24221">
    <property type="entry name" value="ATP-BINDING CASSETTE SUB-FAMILY B"/>
    <property type="match status" value="1"/>
</dbReference>
<dbReference type="InterPro" id="IPR027417">
    <property type="entry name" value="P-loop_NTPase"/>
</dbReference>
<dbReference type="InterPro" id="IPR017871">
    <property type="entry name" value="ABC_transporter-like_CS"/>
</dbReference>
<dbReference type="Gene3D" id="1.20.1560.10">
    <property type="entry name" value="ABC transporter type 1, transmembrane domain"/>
    <property type="match status" value="1"/>
</dbReference>
<comment type="subcellular location">
    <subcellularLocation>
        <location evidence="1">Cell membrane</location>
        <topology evidence="1">Multi-pass membrane protein</topology>
    </subcellularLocation>
</comment>
<evidence type="ECO:0000259" key="9">
    <source>
        <dbReference type="PROSITE" id="PS50929"/>
    </source>
</evidence>
<keyword evidence="6 7" id="KW-0472">Membrane</keyword>
<dbReference type="PANTHER" id="PTHR24221:SF654">
    <property type="entry name" value="ATP-BINDING CASSETTE SUB-FAMILY B MEMBER 6"/>
    <property type="match status" value="1"/>
</dbReference>
<feature type="domain" description="ABC transporter" evidence="8">
    <location>
        <begin position="359"/>
        <end position="598"/>
    </location>
</feature>
<dbReference type="RefSeq" id="WP_377464966.1">
    <property type="nucleotide sequence ID" value="NZ_JBHUOP010000001.1"/>
</dbReference>
<feature type="transmembrane region" description="Helical" evidence="7">
    <location>
        <begin position="82"/>
        <end position="102"/>
    </location>
</feature>
<accession>A0ABW5XDK9</accession>
<protein>
    <submittedName>
        <fullName evidence="10">ABC transporter ATP-binding protein</fullName>
    </submittedName>
</protein>
<dbReference type="CDD" id="cd07346">
    <property type="entry name" value="ABC_6TM_exporters"/>
    <property type="match status" value="1"/>
</dbReference>
<feature type="transmembrane region" description="Helical" evidence="7">
    <location>
        <begin position="162"/>
        <end position="179"/>
    </location>
</feature>
<gene>
    <name evidence="10" type="ORF">ACFSYH_02780</name>
</gene>
<keyword evidence="2 7" id="KW-0812">Transmembrane</keyword>
<feature type="transmembrane region" description="Helical" evidence="7">
    <location>
        <begin position="39"/>
        <end position="62"/>
    </location>
</feature>
<evidence type="ECO:0000313" key="11">
    <source>
        <dbReference type="Proteomes" id="UP001597391"/>
    </source>
</evidence>
<dbReference type="InterPro" id="IPR003439">
    <property type="entry name" value="ABC_transporter-like_ATP-bd"/>
</dbReference>